<dbReference type="Proteomes" id="UP000274082">
    <property type="component" value="Chromosome 27"/>
</dbReference>
<accession>A0A3S7X0A9</accession>
<name>A0A3S7X0A9_LEIDO</name>
<evidence type="ECO:0000256" key="3">
    <source>
        <dbReference type="ARBA" id="ARBA00022801"/>
    </source>
</evidence>
<dbReference type="FunFam" id="3.30.2010.10:FF:000016">
    <property type="entry name" value="CAAX prenyl protease"/>
    <property type="match status" value="1"/>
</dbReference>
<feature type="domain" description="CAAX prenyl protease 1 N-terminal" evidence="11">
    <location>
        <begin position="32"/>
        <end position="210"/>
    </location>
</feature>
<dbReference type="VEuPathDB" id="TriTrypDB:LdCL_270005300"/>
<feature type="active site" description="Proton donor" evidence="7">
    <location>
        <position position="369"/>
    </location>
</feature>
<evidence type="ECO:0000256" key="4">
    <source>
        <dbReference type="ARBA" id="ARBA00022833"/>
    </source>
</evidence>
<dbReference type="EMBL" id="CP029526">
    <property type="protein sequence ID" value="AYU79883.1"/>
    <property type="molecule type" value="Genomic_DNA"/>
</dbReference>
<dbReference type="OrthoDB" id="360839at2759"/>
<dbReference type="VEuPathDB" id="TriTrypDB:LDHU3_27.0060"/>
<comment type="caution">
    <text evidence="9">Lacks conserved residue(s) required for the propagation of feature annotation.</text>
</comment>
<dbReference type="InterPro" id="IPR027057">
    <property type="entry name" value="CAXX_Prtase_1"/>
</dbReference>
<feature type="binding site" evidence="8">
    <location>
        <position position="286"/>
    </location>
    <ligand>
        <name>Zn(2+)</name>
        <dbReference type="ChEBI" id="CHEBI:29105"/>
        <note>catalytic</note>
    </ligand>
</feature>
<comment type="function">
    <text evidence="9">Proteolytically removes the C-terminal three residues of farnesylated proteins.</text>
</comment>
<dbReference type="GO" id="GO:0046872">
    <property type="term" value="F:metal ion binding"/>
    <property type="evidence" value="ECO:0007669"/>
    <property type="project" value="UniProtKB-UniRule"/>
</dbReference>
<dbReference type="GO" id="GO:0004222">
    <property type="term" value="F:metalloendopeptidase activity"/>
    <property type="evidence" value="ECO:0007669"/>
    <property type="project" value="UniProtKB-UniRule"/>
</dbReference>
<proteinExistence type="inferred from homology"/>
<reference evidence="12 13" key="1">
    <citation type="journal article" date="2018" name="Sci. Rep.">
        <title>A complete Leishmania donovani reference genome identifies novel genetic variations associated with virulence.</title>
        <authorList>
            <person name="Lypaczewski P."/>
            <person name="Hoshizaki J."/>
            <person name="Zhang W.-W."/>
            <person name="McCall L.-I."/>
            <person name="Torcivia-Rodriguez J."/>
            <person name="Simonyan V."/>
            <person name="Kaur A."/>
            <person name="Dewar K."/>
            <person name="Matlashewski G."/>
        </authorList>
    </citation>
    <scope>NUCLEOTIDE SEQUENCE [LARGE SCALE GENOMIC DNA]</scope>
    <source>
        <strain evidence="12 13">LdCL</strain>
    </source>
</reference>
<evidence type="ECO:0000313" key="13">
    <source>
        <dbReference type="Proteomes" id="UP000274082"/>
    </source>
</evidence>
<keyword evidence="9" id="KW-0472">Membrane</keyword>
<feature type="transmembrane region" description="Helical" evidence="9">
    <location>
        <begin position="6"/>
        <end position="28"/>
    </location>
</feature>
<dbReference type="PANTHER" id="PTHR10120">
    <property type="entry name" value="CAAX PRENYL PROTEASE 1"/>
    <property type="match status" value="1"/>
</dbReference>
<keyword evidence="5 9" id="KW-0482">Metalloprotease</keyword>
<keyword evidence="2 8" id="KW-0479">Metal-binding</keyword>
<keyword evidence="13" id="KW-1185">Reference proteome</keyword>
<keyword evidence="1 9" id="KW-0645">Protease</keyword>
<feature type="transmembrane region" description="Helical" evidence="9">
    <location>
        <begin position="183"/>
        <end position="204"/>
    </location>
</feature>
<dbReference type="Pfam" id="PF16491">
    <property type="entry name" value="Peptidase_M48_N"/>
    <property type="match status" value="1"/>
</dbReference>
<keyword evidence="4 8" id="KW-0862">Zinc</keyword>
<dbReference type="AlphaFoldDB" id="A0A3S7X0A9"/>
<comment type="subcellular location">
    <subcellularLocation>
        <location evidence="9">Endoplasmic reticulum membrane</location>
        <topology evidence="9">Multi-pass membrane protein</topology>
    </subcellularLocation>
</comment>
<evidence type="ECO:0000256" key="1">
    <source>
        <dbReference type="ARBA" id="ARBA00022670"/>
    </source>
</evidence>
<organism evidence="12 13">
    <name type="scientific">Leishmania donovani</name>
    <dbReference type="NCBI Taxonomy" id="5661"/>
    <lineage>
        <taxon>Eukaryota</taxon>
        <taxon>Discoba</taxon>
        <taxon>Euglenozoa</taxon>
        <taxon>Kinetoplastea</taxon>
        <taxon>Metakinetoplastina</taxon>
        <taxon>Trypanosomatida</taxon>
        <taxon>Trypanosomatidae</taxon>
        <taxon>Leishmaniinae</taxon>
        <taxon>Leishmania</taxon>
    </lineage>
</organism>
<keyword evidence="9" id="KW-1133">Transmembrane helix</keyword>
<feature type="active site" evidence="7">
    <location>
        <position position="287"/>
    </location>
</feature>
<evidence type="ECO:0000256" key="6">
    <source>
        <dbReference type="ARBA" id="ARBA00044456"/>
    </source>
</evidence>
<comment type="similarity">
    <text evidence="9">Belongs to the peptidase M48A family.</text>
</comment>
<evidence type="ECO:0000256" key="2">
    <source>
        <dbReference type="ARBA" id="ARBA00022723"/>
    </source>
</evidence>
<evidence type="ECO:0000256" key="5">
    <source>
        <dbReference type="ARBA" id="ARBA00023049"/>
    </source>
</evidence>
<keyword evidence="9" id="KW-0812">Transmembrane</keyword>
<dbReference type="CDD" id="cd07343">
    <property type="entry name" value="M48A_Zmpste24p_like"/>
    <property type="match status" value="1"/>
</dbReference>
<evidence type="ECO:0000256" key="7">
    <source>
        <dbReference type="PIRSR" id="PIRSR627057-1"/>
    </source>
</evidence>
<evidence type="ECO:0000259" key="10">
    <source>
        <dbReference type="Pfam" id="PF01435"/>
    </source>
</evidence>
<evidence type="ECO:0000256" key="9">
    <source>
        <dbReference type="RuleBase" id="RU366005"/>
    </source>
</evidence>
<comment type="cofactor">
    <cofactor evidence="8 9">
        <name>Zn(2+)</name>
        <dbReference type="ChEBI" id="CHEBI:29105"/>
    </cofactor>
    <text evidence="8 9">Binds 1 zinc ion per subunit.</text>
</comment>
<gene>
    <name evidence="12" type="ORF">LdCL_270005300</name>
</gene>
<evidence type="ECO:0000256" key="8">
    <source>
        <dbReference type="PIRSR" id="PIRSR627057-2"/>
    </source>
</evidence>
<keyword evidence="3 9" id="KW-0378">Hydrolase</keyword>
<dbReference type="EC" id="3.4.24.84" evidence="9"/>
<evidence type="ECO:0000259" key="11">
    <source>
        <dbReference type="Pfam" id="PF16491"/>
    </source>
</evidence>
<feature type="binding site" evidence="8">
    <location>
        <position position="365"/>
    </location>
    <ligand>
        <name>Zn(2+)</name>
        <dbReference type="ChEBI" id="CHEBI:29105"/>
        <note>catalytic</note>
    </ligand>
</feature>
<feature type="transmembrane region" description="Helical" evidence="9">
    <location>
        <begin position="296"/>
        <end position="318"/>
    </location>
</feature>
<dbReference type="InterPro" id="IPR001915">
    <property type="entry name" value="Peptidase_M48"/>
</dbReference>
<sequence>MSSSPNLFLRAAVVSLNVIGMWDAYLVLRQRRANQTKEMPSYFRKDITDEEFAKAQAYEGEKSTFSFLQHLKGLVITNMGIFLRLPAFLYYLVAQRASLSTGSFSHNYAAAVAGELISVVLDIPFSFYENFHIEDRHGFNEMTKTEFVKDIVKTLLLRVTLLYPLQIKLIQFVVQRFGERFPLYLFLGMSVMLVVFLLAMPTVIQPLFNKFTPLDAESTLYKKIELLSKEMSFPLKKVFVVDGSRRSHHSNAYFYGFGSNKRIVLYDTILEQLRDDDESIIAVLCHELGHWKHNHIYVNLAMVLGQLMLISYGARLVVFDKRVYEAFGFGEVDPVIGLNIFAEMFYEPLSTFIGYGFCYVSRRHEFQADRFAVTHNRGEGMKKALLVISKENRASLTPDPLYSALHYTHPPVLERLQAIDAELKKRE</sequence>
<dbReference type="InterPro" id="IPR032456">
    <property type="entry name" value="Peptidase_M48_N"/>
</dbReference>
<evidence type="ECO:0000313" key="12">
    <source>
        <dbReference type="EMBL" id="AYU79883.1"/>
    </source>
</evidence>
<dbReference type="GO" id="GO:0005789">
    <property type="term" value="C:endoplasmic reticulum membrane"/>
    <property type="evidence" value="ECO:0007669"/>
    <property type="project" value="UniProtKB-SubCell"/>
</dbReference>
<feature type="domain" description="Peptidase M48" evidence="10">
    <location>
        <begin position="220"/>
        <end position="421"/>
    </location>
</feature>
<dbReference type="VEuPathDB" id="TriTrypDB:LdBPK_270040.1"/>
<feature type="binding site" evidence="8">
    <location>
        <position position="290"/>
    </location>
    <ligand>
        <name>Zn(2+)</name>
        <dbReference type="ChEBI" id="CHEBI:29105"/>
        <note>catalytic</note>
    </ligand>
</feature>
<dbReference type="GO" id="GO:0071586">
    <property type="term" value="P:CAAX-box protein processing"/>
    <property type="evidence" value="ECO:0007669"/>
    <property type="project" value="UniProtKB-UniRule"/>
</dbReference>
<dbReference type="Pfam" id="PF01435">
    <property type="entry name" value="Peptidase_M48"/>
    <property type="match status" value="1"/>
</dbReference>
<protein>
    <recommendedName>
        <fullName evidence="9">CAAX prenyl protease</fullName>
        <ecNumber evidence="9">3.4.24.84</ecNumber>
    </recommendedName>
</protein>
<comment type="catalytic activity">
    <reaction evidence="6 9">
        <text>Hydrolyzes the peptide bond -P2-(S-farnesyl or geranylgeranyl)C-P1'-P2'-P3'-COOH where P1' and P2' are amino acids with aliphatic side chains and P3' is any C-terminal residue.</text>
        <dbReference type="EC" id="3.4.24.84"/>
    </reaction>
</comment>
<dbReference type="Gene3D" id="3.30.2010.10">
    <property type="entry name" value="Metalloproteases ('zincins'), catalytic domain"/>
    <property type="match status" value="1"/>
</dbReference>
<keyword evidence="9" id="KW-0256">Endoplasmic reticulum</keyword>